<feature type="domain" description="Dynamin-type G" evidence="4">
    <location>
        <begin position="64"/>
        <end position="349"/>
    </location>
</feature>
<dbReference type="InterPro" id="IPR020850">
    <property type="entry name" value="GED_dom"/>
</dbReference>
<dbReference type="GO" id="GO:0048312">
    <property type="term" value="P:intracellular distribution of mitochondria"/>
    <property type="evidence" value="ECO:0007669"/>
    <property type="project" value="TreeGrafter"/>
</dbReference>
<dbReference type="GO" id="GO:0008017">
    <property type="term" value="F:microtubule binding"/>
    <property type="evidence" value="ECO:0007669"/>
    <property type="project" value="TreeGrafter"/>
</dbReference>
<dbReference type="Proteomes" id="UP000078576">
    <property type="component" value="Unassembled WGS sequence"/>
</dbReference>
<dbReference type="GO" id="GO:0006897">
    <property type="term" value="P:endocytosis"/>
    <property type="evidence" value="ECO:0007669"/>
    <property type="project" value="TreeGrafter"/>
</dbReference>
<feature type="domain" description="GED" evidence="3">
    <location>
        <begin position="634"/>
        <end position="725"/>
    </location>
</feature>
<dbReference type="SMART" id="SM00053">
    <property type="entry name" value="DYNc"/>
    <property type="match status" value="1"/>
</dbReference>
<keyword evidence="2" id="KW-0342">GTP-binding</keyword>
<dbReference type="PANTHER" id="PTHR11566:SF149">
    <property type="entry name" value="GTPASE, PUTATIVE (AFU_ORTHOLOGUE AFUA_6G11890)-RELATED"/>
    <property type="match status" value="1"/>
</dbReference>
<dbReference type="InterPro" id="IPR027417">
    <property type="entry name" value="P-loop_NTPase"/>
</dbReference>
<dbReference type="PROSITE" id="PS51718">
    <property type="entry name" value="G_DYNAMIN_2"/>
    <property type="match status" value="1"/>
</dbReference>
<reference evidence="6" key="1">
    <citation type="submission" date="2014-12" db="EMBL/GenBank/DDBJ databases">
        <title>Genome Sequence of Valsa Canker Pathogens Uncovers a Specific Adaption of Colonization on Woody Bark.</title>
        <authorList>
            <person name="Yin Z."/>
            <person name="Liu H."/>
            <person name="Gao X."/>
            <person name="Li Z."/>
            <person name="Song N."/>
            <person name="Ke X."/>
            <person name="Dai Q."/>
            <person name="Wu Y."/>
            <person name="Sun Y."/>
            <person name="Xu J.-R."/>
            <person name="Kang Z.K."/>
            <person name="Wang L."/>
            <person name="Huang L."/>
        </authorList>
    </citation>
    <scope>NUCLEOTIDE SEQUENCE [LARGE SCALE GENOMIC DNA]</scope>
    <source>
        <strain evidence="6">SXYL134</strain>
    </source>
</reference>
<dbReference type="CDD" id="cd08771">
    <property type="entry name" value="DLP_1"/>
    <property type="match status" value="1"/>
</dbReference>
<evidence type="ECO:0000256" key="1">
    <source>
        <dbReference type="ARBA" id="ARBA00022741"/>
    </source>
</evidence>
<evidence type="ECO:0000256" key="2">
    <source>
        <dbReference type="ARBA" id="ARBA00023134"/>
    </source>
</evidence>
<keyword evidence="6" id="KW-1185">Reference proteome</keyword>
<dbReference type="Pfam" id="PF01031">
    <property type="entry name" value="Dynamin_M"/>
    <property type="match status" value="1"/>
</dbReference>
<name>A0A194UPR7_CYTMA</name>
<organism evidence="5 6">
    <name type="scientific">Cytospora mali</name>
    <name type="common">Apple Valsa canker fungus</name>
    <name type="synonym">Valsa mali</name>
    <dbReference type="NCBI Taxonomy" id="578113"/>
    <lineage>
        <taxon>Eukaryota</taxon>
        <taxon>Fungi</taxon>
        <taxon>Dikarya</taxon>
        <taxon>Ascomycota</taxon>
        <taxon>Pezizomycotina</taxon>
        <taxon>Sordariomycetes</taxon>
        <taxon>Sordariomycetidae</taxon>
        <taxon>Diaporthales</taxon>
        <taxon>Cytosporaceae</taxon>
        <taxon>Cytospora</taxon>
    </lineage>
</organism>
<dbReference type="AlphaFoldDB" id="A0A194UPR7"/>
<dbReference type="GO" id="GO:0005739">
    <property type="term" value="C:mitochondrion"/>
    <property type="evidence" value="ECO:0007669"/>
    <property type="project" value="TreeGrafter"/>
</dbReference>
<dbReference type="GO" id="GO:0005874">
    <property type="term" value="C:microtubule"/>
    <property type="evidence" value="ECO:0007669"/>
    <property type="project" value="TreeGrafter"/>
</dbReference>
<evidence type="ECO:0000259" key="4">
    <source>
        <dbReference type="PROSITE" id="PS51718"/>
    </source>
</evidence>
<dbReference type="PANTHER" id="PTHR11566">
    <property type="entry name" value="DYNAMIN"/>
    <property type="match status" value="1"/>
</dbReference>
<dbReference type="InterPro" id="IPR022812">
    <property type="entry name" value="Dynamin"/>
</dbReference>
<dbReference type="PROSITE" id="PS51388">
    <property type="entry name" value="GED"/>
    <property type="match status" value="1"/>
</dbReference>
<dbReference type="InterPro" id="IPR001401">
    <property type="entry name" value="Dynamin_GTPase"/>
</dbReference>
<evidence type="ECO:0000313" key="5">
    <source>
        <dbReference type="EMBL" id="KUI53636.1"/>
    </source>
</evidence>
<dbReference type="SUPFAM" id="SSF52540">
    <property type="entry name" value="P-loop containing nucleoside triphosphate hydrolases"/>
    <property type="match status" value="1"/>
</dbReference>
<dbReference type="GO" id="GO:0005525">
    <property type="term" value="F:GTP binding"/>
    <property type="evidence" value="ECO:0007669"/>
    <property type="project" value="InterPro"/>
</dbReference>
<dbReference type="Pfam" id="PF00350">
    <property type="entry name" value="Dynamin_N"/>
    <property type="match status" value="1"/>
</dbReference>
<dbReference type="Gene3D" id="1.20.120.1240">
    <property type="entry name" value="Dynamin, middle domain"/>
    <property type="match status" value="1"/>
</dbReference>
<gene>
    <name evidence="5" type="ORF">VP1G_01049</name>
</gene>
<dbReference type="GO" id="GO:0016559">
    <property type="term" value="P:peroxisome fission"/>
    <property type="evidence" value="ECO:0007669"/>
    <property type="project" value="TreeGrafter"/>
</dbReference>
<evidence type="ECO:0000259" key="3">
    <source>
        <dbReference type="PROSITE" id="PS51388"/>
    </source>
</evidence>
<dbReference type="OrthoDB" id="415706at2759"/>
<dbReference type="GO" id="GO:0016020">
    <property type="term" value="C:membrane"/>
    <property type="evidence" value="ECO:0007669"/>
    <property type="project" value="TreeGrafter"/>
</dbReference>
<dbReference type="STRING" id="694573.A0A194UPR7"/>
<accession>A0A194UPR7</accession>
<dbReference type="InterPro" id="IPR030381">
    <property type="entry name" value="G_DYNAMIN_dom"/>
</dbReference>
<proteinExistence type="predicted"/>
<dbReference type="Gene3D" id="3.40.50.300">
    <property type="entry name" value="P-loop containing nucleotide triphosphate hydrolases"/>
    <property type="match status" value="1"/>
</dbReference>
<dbReference type="FunFam" id="3.40.50.300:FF:001425">
    <property type="entry name" value="Dynamin GTPase, putative"/>
    <property type="match status" value="1"/>
</dbReference>
<dbReference type="InterPro" id="IPR000375">
    <property type="entry name" value="Dynamin_stalk"/>
</dbReference>
<dbReference type="InterPro" id="IPR045063">
    <property type="entry name" value="Dynamin_N"/>
</dbReference>
<dbReference type="EMBL" id="KN714669">
    <property type="protein sequence ID" value="KUI53636.1"/>
    <property type="molecule type" value="Genomic_DNA"/>
</dbReference>
<dbReference type="GO" id="GO:0003924">
    <property type="term" value="F:GTPase activity"/>
    <property type="evidence" value="ECO:0007669"/>
    <property type="project" value="InterPro"/>
</dbReference>
<sequence length="732" mass="81625">MICQPNLQPSITVAINDTQGDTSKKGSDPAHQLFPKTANFIQSEKHRDLLDIVDKLRSRGVSHYVDLPQIIVCGSQSSGKSLTLESLSGISFPTSEGLCTRFATELILRRGNNTEISVHINPGAGRTEKERIALAAFAPRTSDRGNIGKIIESAKSVMGLSGEGAKVFSTDVLRIELVSPDQSNLTIVDLPGLFGASDKNQTDDDSAMVQNLVTSYMKQRRSIILAVVSADNAFANQPVTKFARDIDPSGTRTLGLITKPDKIDKGSDSERYYVELAENRNVKLTLGWHVLRNKGFDTLDDTPEQRDKREISFFAESAWSELDPKHLGAENLRQRLREVLWNQIRQGLPGVKSDVQTGILDCQVKLEHLGSARDSRRAKQKYLLYISSRLTKLIRAGIDGVYADRFFKIYPGQQDGFERRLRANIQKILAAYSAEMSADGHALEVVEDDLKPKRNSKYVYRSCYLTTVKKAMEECRGRELPGTYNPLVVGQLFGQQYQPWQSISQKLVELIHEAAAVTFSKLLSEICDGNTKGRLMKGMIQPALYNLRRSLKNMVSELLEPHLSIHPITYNEFLTDTVHEIQAARHKRNFDAVSRKACGSDTNTALNKDYTIKLLPLLEALLAGTDPDPREYAASLCADVTAAYYKVALKKFVDDVSVNAVETCLIQQLPDVFSPEVVWDLEDVQIDDLGVEDDDTMKNRADLLEKLRVLEDGLKELDAFTARPDSSTRLSV</sequence>
<evidence type="ECO:0000313" key="6">
    <source>
        <dbReference type="Proteomes" id="UP000078576"/>
    </source>
</evidence>
<dbReference type="GO" id="GO:0000266">
    <property type="term" value="P:mitochondrial fission"/>
    <property type="evidence" value="ECO:0007669"/>
    <property type="project" value="TreeGrafter"/>
</dbReference>
<keyword evidence="1" id="KW-0547">Nucleotide-binding</keyword>
<protein>
    <submittedName>
        <fullName evidence="5">Interferon-induced GTP-binding protein Mx</fullName>
    </submittedName>
</protein>
<dbReference type="PRINTS" id="PR00195">
    <property type="entry name" value="DYNAMIN"/>
</dbReference>